<proteinExistence type="predicted"/>
<gene>
    <name evidence="2" type="ORF">EZS28_018518</name>
</gene>
<feature type="region of interest" description="Disordered" evidence="1">
    <location>
        <begin position="29"/>
        <end position="51"/>
    </location>
</feature>
<name>A0A5J4VUD6_9EUKA</name>
<accession>A0A5J4VUD6</accession>
<evidence type="ECO:0000256" key="1">
    <source>
        <dbReference type="SAM" id="MobiDB-lite"/>
    </source>
</evidence>
<dbReference type="EMBL" id="SNRW01005024">
    <property type="protein sequence ID" value="KAA6385953.1"/>
    <property type="molecule type" value="Genomic_DNA"/>
</dbReference>
<sequence length="104" mass="11978">MVSNKSTKHKFQQRIMICHFQTYDHEGQLLPGQCPTGPHASRTAARPQSTISPLALHKEQEISEILNVMTKNIKEYMHRCMLNEFDQTPFGKNDEGRYLLGFNS</sequence>
<organism evidence="2 3">
    <name type="scientific">Streblomastix strix</name>
    <dbReference type="NCBI Taxonomy" id="222440"/>
    <lineage>
        <taxon>Eukaryota</taxon>
        <taxon>Metamonada</taxon>
        <taxon>Preaxostyla</taxon>
        <taxon>Oxymonadida</taxon>
        <taxon>Streblomastigidae</taxon>
        <taxon>Streblomastix</taxon>
    </lineage>
</organism>
<evidence type="ECO:0000313" key="3">
    <source>
        <dbReference type="Proteomes" id="UP000324800"/>
    </source>
</evidence>
<reference evidence="2 3" key="1">
    <citation type="submission" date="2019-03" db="EMBL/GenBank/DDBJ databases">
        <title>Single cell metagenomics reveals metabolic interactions within the superorganism composed of flagellate Streblomastix strix and complex community of Bacteroidetes bacteria on its surface.</title>
        <authorList>
            <person name="Treitli S.C."/>
            <person name="Kolisko M."/>
            <person name="Husnik F."/>
            <person name="Keeling P."/>
            <person name="Hampl V."/>
        </authorList>
    </citation>
    <scope>NUCLEOTIDE SEQUENCE [LARGE SCALE GENOMIC DNA]</scope>
    <source>
        <strain evidence="2">ST1C</strain>
    </source>
</reference>
<evidence type="ECO:0000313" key="2">
    <source>
        <dbReference type="EMBL" id="KAA6385953.1"/>
    </source>
</evidence>
<dbReference type="AlphaFoldDB" id="A0A5J4VUD6"/>
<dbReference type="Proteomes" id="UP000324800">
    <property type="component" value="Unassembled WGS sequence"/>
</dbReference>
<comment type="caution">
    <text evidence="2">The sequence shown here is derived from an EMBL/GenBank/DDBJ whole genome shotgun (WGS) entry which is preliminary data.</text>
</comment>
<protein>
    <submittedName>
        <fullName evidence="2">Uncharacterized protein</fullName>
    </submittedName>
</protein>